<accession>A0A1Y6BQY2</accession>
<keyword evidence="2" id="KW-1185">Reference proteome</keyword>
<dbReference type="RefSeq" id="WP_132318275.1">
    <property type="nucleotide sequence ID" value="NZ_FWZT01000007.1"/>
</dbReference>
<dbReference type="OrthoDB" id="5515318at2"/>
<evidence type="ECO:0000313" key="2">
    <source>
        <dbReference type="Proteomes" id="UP000192907"/>
    </source>
</evidence>
<sequence>MLRFVLPIMSLYWGQVAMGDSFDDAKEVASYLGITEADGISPACSNCHNMQDRETLLRWSYRTADIYYDCLNPQVDRTPIERISCLGNGDENLATSDLALYSLAIHTDEIKNLFLDAYPNDGLERYDSLRQRSSMPLGATPTEQEILNKIIAWASYGMPHLDELINPYNGPTQCENQVSAELKTHINRMAFLGWGARNMENGIPMFACNSSNSIDCFKQQRNGQNIFPTPQDLGIEMDLKGTTYVLHQFPESTDFWIRSSADGRFVAYGGNPSMIVDLRSKFTSPGNDRLIEIDAYYDPGFFPDNSAFIFQGQSTGICQQSLIEDLSTEKISFTEEQCSFGDAVETPLYQAVGSSLDSENYLAVTGTFTSDSGNYYGPRDGPFTPNYSPQTKVALHPYIFDGQNWQKQTPSEIQTPWEIDWNVSPSNQVLVSRVVASQEGKSRHIGYRLYRSKRSQDESGFSYTLSEQGMFCTPGQKGKFSFDERFFVTYDYIQPQQWQELGFGSETDPKFLELLEERSSRLYLVDLLNEQSVALNTPKAFQRLIFPHFRSDGWIYFMFDNPIDGKRYLMANDYAIRQGLL</sequence>
<name>A0A1Y6BQY2_9BACT</name>
<dbReference type="Proteomes" id="UP000192907">
    <property type="component" value="Unassembled WGS sequence"/>
</dbReference>
<organism evidence="1 2">
    <name type="scientific">Pseudobacteriovorax antillogorgiicola</name>
    <dbReference type="NCBI Taxonomy" id="1513793"/>
    <lineage>
        <taxon>Bacteria</taxon>
        <taxon>Pseudomonadati</taxon>
        <taxon>Bdellovibrionota</taxon>
        <taxon>Oligoflexia</taxon>
        <taxon>Oligoflexales</taxon>
        <taxon>Pseudobacteriovoracaceae</taxon>
        <taxon>Pseudobacteriovorax</taxon>
    </lineage>
</organism>
<reference evidence="2" key="1">
    <citation type="submission" date="2017-04" db="EMBL/GenBank/DDBJ databases">
        <authorList>
            <person name="Varghese N."/>
            <person name="Submissions S."/>
        </authorList>
    </citation>
    <scope>NUCLEOTIDE SEQUENCE [LARGE SCALE GENOMIC DNA]</scope>
    <source>
        <strain evidence="2">RKEM611</strain>
    </source>
</reference>
<evidence type="ECO:0000313" key="1">
    <source>
        <dbReference type="EMBL" id="SMF22506.1"/>
    </source>
</evidence>
<protein>
    <submittedName>
        <fullName evidence="1">Uncharacterized protein</fullName>
    </submittedName>
</protein>
<dbReference type="AlphaFoldDB" id="A0A1Y6BQY2"/>
<dbReference type="EMBL" id="FWZT01000007">
    <property type="protein sequence ID" value="SMF22506.1"/>
    <property type="molecule type" value="Genomic_DNA"/>
</dbReference>
<gene>
    <name evidence="1" type="ORF">SAMN06296036_107202</name>
</gene>
<proteinExistence type="predicted"/>